<dbReference type="EMBL" id="AP017312">
    <property type="protein sequence ID" value="BAU28590.1"/>
    <property type="molecule type" value="Genomic_DNA"/>
</dbReference>
<dbReference type="Pfam" id="PF16935">
    <property type="entry name" value="Hol_Tox"/>
    <property type="match status" value="1"/>
</dbReference>
<dbReference type="AlphaFoldDB" id="A0A0U5BK53"/>
<feature type="transmembrane region" description="Helical" evidence="1">
    <location>
        <begin position="6"/>
        <end position="30"/>
    </location>
</feature>
<dbReference type="RefSeq" id="WP_220033130.1">
    <property type="nucleotide sequence ID" value="NZ_AP017312.1"/>
</dbReference>
<proteinExistence type="predicted"/>
<keyword evidence="1" id="KW-0812">Transmembrane</keyword>
<keyword evidence="1" id="KW-1133">Transmembrane helix</keyword>
<reference evidence="2 3" key="1">
    <citation type="submission" date="2015-12" db="EMBL/GenBank/DDBJ databases">
        <title>Genome sequence of Aneurinibacillus soli.</title>
        <authorList>
            <person name="Lee J.S."/>
            <person name="Lee K.C."/>
            <person name="Kim K.K."/>
            <person name="Lee B.W."/>
        </authorList>
    </citation>
    <scope>NUCLEOTIDE SEQUENCE [LARGE SCALE GENOMIC DNA]</scope>
    <source>
        <strain evidence="2 3">CB4</strain>
    </source>
</reference>
<keyword evidence="3" id="KW-1185">Reference proteome</keyword>
<dbReference type="Proteomes" id="UP000217696">
    <property type="component" value="Chromosome"/>
</dbReference>
<keyword evidence="1" id="KW-0472">Membrane</keyword>
<evidence type="ECO:0008006" key="4">
    <source>
        <dbReference type="Google" id="ProtNLM"/>
    </source>
</evidence>
<protein>
    <recommendedName>
        <fullName evidence="4">Holin-like toxin</fullName>
    </recommendedName>
</protein>
<accession>A0A0U5BK53</accession>
<sequence length="35" mass="3765">MTVYEALSLMIGGGMLVATIFIAVFTAITVMNKEK</sequence>
<name>A0A0U5BK53_9BACL</name>
<evidence type="ECO:0000256" key="1">
    <source>
        <dbReference type="SAM" id="Phobius"/>
    </source>
</evidence>
<dbReference type="KEGG" id="asoc:CB4_02765"/>
<evidence type="ECO:0000313" key="3">
    <source>
        <dbReference type="Proteomes" id="UP000217696"/>
    </source>
</evidence>
<evidence type="ECO:0000313" key="2">
    <source>
        <dbReference type="EMBL" id="BAU28590.1"/>
    </source>
</evidence>
<gene>
    <name evidence="2" type="ORF">CB4_02765</name>
</gene>
<dbReference type="InterPro" id="IPR031616">
    <property type="entry name" value="BsrE-like"/>
</dbReference>
<organism evidence="2 3">
    <name type="scientific">Aneurinibacillus soli</name>
    <dbReference type="NCBI Taxonomy" id="1500254"/>
    <lineage>
        <taxon>Bacteria</taxon>
        <taxon>Bacillati</taxon>
        <taxon>Bacillota</taxon>
        <taxon>Bacilli</taxon>
        <taxon>Bacillales</taxon>
        <taxon>Paenibacillaceae</taxon>
        <taxon>Aneurinibacillus group</taxon>
        <taxon>Aneurinibacillus</taxon>
    </lineage>
</organism>